<keyword evidence="2" id="KW-0346">Stress response</keyword>
<keyword evidence="3" id="KW-1185">Reference proteome</keyword>
<reference evidence="2 3" key="1">
    <citation type="journal article" date="2018" name="Front. Plant Sci.">
        <title>Red Clover (Trifolium pratense) and Zigzag Clover (T. medium) - A Picture of Genomic Similarities and Differences.</title>
        <authorList>
            <person name="Dluhosova J."/>
            <person name="Istvanek J."/>
            <person name="Nedelnik J."/>
            <person name="Repkova J."/>
        </authorList>
    </citation>
    <scope>NUCLEOTIDE SEQUENCE [LARGE SCALE GENOMIC DNA]</scope>
    <source>
        <strain evidence="3">cv. 10/8</strain>
        <tissue evidence="2">Leaf</tissue>
    </source>
</reference>
<dbReference type="Proteomes" id="UP000265520">
    <property type="component" value="Unassembled WGS sequence"/>
</dbReference>
<organism evidence="2 3">
    <name type="scientific">Trifolium medium</name>
    <dbReference type="NCBI Taxonomy" id="97028"/>
    <lineage>
        <taxon>Eukaryota</taxon>
        <taxon>Viridiplantae</taxon>
        <taxon>Streptophyta</taxon>
        <taxon>Embryophyta</taxon>
        <taxon>Tracheophyta</taxon>
        <taxon>Spermatophyta</taxon>
        <taxon>Magnoliopsida</taxon>
        <taxon>eudicotyledons</taxon>
        <taxon>Gunneridae</taxon>
        <taxon>Pentapetalae</taxon>
        <taxon>rosids</taxon>
        <taxon>fabids</taxon>
        <taxon>Fabales</taxon>
        <taxon>Fabaceae</taxon>
        <taxon>Papilionoideae</taxon>
        <taxon>50 kb inversion clade</taxon>
        <taxon>NPAAA clade</taxon>
        <taxon>Hologalegina</taxon>
        <taxon>IRL clade</taxon>
        <taxon>Trifolieae</taxon>
        <taxon>Trifolium</taxon>
    </lineage>
</organism>
<evidence type="ECO:0000313" key="3">
    <source>
        <dbReference type="Proteomes" id="UP000265520"/>
    </source>
</evidence>
<proteinExistence type="predicted"/>
<dbReference type="AlphaFoldDB" id="A0A392V9Z2"/>
<dbReference type="EMBL" id="LXQA011074617">
    <property type="protein sequence ID" value="MCI83751.1"/>
    <property type="molecule type" value="Genomic_DNA"/>
</dbReference>
<feature type="region of interest" description="Disordered" evidence="1">
    <location>
        <begin position="44"/>
        <end position="63"/>
    </location>
</feature>
<comment type="caution">
    <text evidence="2">The sequence shown here is derived from an EMBL/GenBank/DDBJ whole genome shotgun (WGS) entry which is preliminary data.</text>
</comment>
<feature type="non-terminal residue" evidence="2">
    <location>
        <position position="63"/>
    </location>
</feature>
<evidence type="ECO:0000313" key="2">
    <source>
        <dbReference type="EMBL" id="MCI83751.1"/>
    </source>
</evidence>
<accession>A0A392V9Z2</accession>
<evidence type="ECO:0000256" key="1">
    <source>
        <dbReference type="SAM" id="MobiDB-lite"/>
    </source>
</evidence>
<protein>
    <submittedName>
        <fullName evidence="2">Heat shock protein STI-like</fullName>
    </submittedName>
</protein>
<dbReference type="Gene3D" id="1.25.40.10">
    <property type="entry name" value="Tetratricopeptide repeat domain"/>
    <property type="match status" value="1"/>
</dbReference>
<name>A0A392V9Z2_9FABA</name>
<dbReference type="InterPro" id="IPR011990">
    <property type="entry name" value="TPR-like_helical_dom_sf"/>
</dbReference>
<dbReference type="SUPFAM" id="SSF48452">
    <property type="entry name" value="TPR-like"/>
    <property type="match status" value="1"/>
</dbReference>
<dbReference type="Pfam" id="PF13431">
    <property type="entry name" value="TPR_17"/>
    <property type="match status" value="1"/>
</dbReference>
<sequence length="63" mass="6901">MAVCSKGAEKCIELDPTFSKGYTCKGVVQFFTKQYEKALEINKEGVKPDPNNQELLEGEASSA</sequence>